<dbReference type="Gene3D" id="3.40.50.2000">
    <property type="entry name" value="Glycogen Phosphorylase B"/>
    <property type="match status" value="1"/>
</dbReference>
<proteinExistence type="predicted"/>
<evidence type="ECO:0000256" key="2">
    <source>
        <dbReference type="ARBA" id="ARBA00022692"/>
    </source>
</evidence>
<evidence type="ECO:0000313" key="6">
    <source>
        <dbReference type="EMBL" id="MFD1250034.1"/>
    </source>
</evidence>
<keyword evidence="4" id="KW-1133">Transmembrane helix</keyword>
<evidence type="ECO:0000256" key="3">
    <source>
        <dbReference type="ARBA" id="ARBA00022824"/>
    </source>
</evidence>
<gene>
    <name evidence="6" type="ORF">ACFQ3F_19710</name>
</gene>
<dbReference type="Pfam" id="PF08660">
    <property type="entry name" value="Alg14"/>
    <property type="match status" value="1"/>
</dbReference>
<evidence type="ECO:0000256" key="4">
    <source>
        <dbReference type="ARBA" id="ARBA00022989"/>
    </source>
</evidence>
<reference evidence="7" key="1">
    <citation type="journal article" date="2019" name="Int. J. Syst. Evol. Microbiol.">
        <title>The Global Catalogue of Microorganisms (GCM) 10K type strain sequencing project: providing services to taxonomists for standard genome sequencing and annotation.</title>
        <authorList>
            <consortium name="The Broad Institute Genomics Platform"/>
            <consortium name="The Broad Institute Genome Sequencing Center for Infectious Disease"/>
            <person name="Wu L."/>
            <person name="Ma J."/>
        </authorList>
    </citation>
    <scope>NUCLEOTIDE SEQUENCE [LARGE SCALE GENOMIC DNA]</scope>
    <source>
        <strain evidence="7">CCUG 52478</strain>
    </source>
</reference>
<comment type="caution">
    <text evidence="6">The sequence shown here is derived from an EMBL/GenBank/DDBJ whole genome shotgun (WGS) entry which is preliminary data.</text>
</comment>
<dbReference type="PANTHER" id="PTHR12154:SF4">
    <property type="entry name" value="UDP-N-ACETYLGLUCOSAMINE TRANSFERASE SUBUNIT ALG14 HOMOLOG"/>
    <property type="match status" value="1"/>
</dbReference>
<keyword evidence="6" id="KW-0808">Transferase</keyword>
<evidence type="ECO:0000313" key="7">
    <source>
        <dbReference type="Proteomes" id="UP001597229"/>
    </source>
</evidence>
<evidence type="ECO:0000256" key="5">
    <source>
        <dbReference type="ARBA" id="ARBA00023136"/>
    </source>
</evidence>
<keyword evidence="3" id="KW-0256">Endoplasmic reticulum</keyword>
<dbReference type="EMBL" id="JBHTLX010000023">
    <property type="protein sequence ID" value="MFD1250034.1"/>
    <property type="molecule type" value="Genomic_DNA"/>
</dbReference>
<dbReference type="GO" id="GO:0016740">
    <property type="term" value="F:transferase activity"/>
    <property type="evidence" value="ECO:0007669"/>
    <property type="project" value="UniProtKB-KW"/>
</dbReference>
<dbReference type="SUPFAM" id="SSF53756">
    <property type="entry name" value="UDP-Glycosyltransferase/glycogen phosphorylase"/>
    <property type="match status" value="1"/>
</dbReference>
<dbReference type="PANTHER" id="PTHR12154">
    <property type="entry name" value="GLYCOSYL TRANSFERASE-RELATED"/>
    <property type="match status" value="1"/>
</dbReference>
<evidence type="ECO:0000256" key="1">
    <source>
        <dbReference type="ARBA" id="ARBA00004389"/>
    </source>
</evidence>
<dbReference type="RefSeq" id="WP_367921211.1">
    <property type="nucleotide sequence ID" value="NZ_BAABAC010000040.1"/>
</dbReference>
<keyword evidence="2" id="KW-0812">Transmembrane</keyword>
<protein>
    <submittedName>
        <fullName evidence="6">UDP-N-acetylglucosamine--LPS N-acetylglucosamine transferase</fullName>
    </submittedName>
</protein>
<dbReference type="InterPro" id="IPR013969">
    <property type="entry name" value="Oligosacch_biosynth_Alg14"/>
</dbReference>
<organism evidence="6 7">
    <name type="scientific">Nocardioides ginsengisoli</name>
    <dbReference type="NCBI Taxonomy" id="363868"/>
    <lineage>
        <taxon>Bacteria</taxon>
        <taxon>Bacillati</taxon>
        <taxon>Actinomycetota</taxon>
        <taxon>Actinomycetes</taxon>
        <taxon>Propionibacteriales</taxon>
        <taxon>Nocardioidaceae</taxon>
        <taxon>Nocardioides</taxon>
    </lineage>
</organism>
<comment type="subcellular location">
    <subcellularLocation>
        <location evidence="1">Endoplasmic reticulum membrane</location>
        <topology evidence="1">Single-pass membrane protein</topology>
    </subcellularLocation>
</comment>
<accession>A0ABW3W6L2</accession>
<dbReference type="Proteomes" id="UP001597229">
    <property type="component" value="Unassembled WGS sequence"/>
</dbReference>
<sequence length="149" mass="17367">MRLLLVSSSGGHLAQLMCLRAWWEKHDRHWVTFDTADAIAKLEGEEVTWAHHPTTRNLPNLLRNSVQARAVLHDYRPDLIVTTGAAVAVPYFWLRQRRRTSSVYLEVYDRIETPTLTGRLCRPTTDLFLVQWPEQQQLYRSSVLVGELW</sequence>
<name>A0ABW3W6L2_9ACTN</name>
<keyword evidence="7" id="KW-1185">Reference proteome</keyword>
<keyword evidence="5" id="KW-0472">Membrane</keyword>